<feature type="domain" description="ATP-grasp" evidence="6">
    <location>
        <begin position="487"/>
        <end position="523"/>
    </location>
</feature>
<dbReference type="SUPFAM" id="SSF51735">
    <property type="entry name" value="NAD(P)-binding Rossmann-fold domains"/>
    <property type="match status" value="1"/>
</dbReference>
<accession>A0A831ZYP6</accession>
<dbReference type="InterPro" id="IPR051538">
    <property type="entry name" value="Acyl-CoA_Synth/Transferase"/>
</dbReference>
<reference evidence="7" key="1">
    <citation type="journal article" date="2020" name="mSystems">
        <title>Genome- and Community-Level Interaction Insights into Carbon Utilization and Element Cycling Functions of Hydrothermarchaeota in Hydrothermal Sediment.</title>
        <authorList>
            <person name="Zhou Z."/>
            <person name="Liu Y."/>
            <person name="Xu W."/>
            <person name="Pan J."/>
            <person name="Luo Z.H."/>
            <person name="Li M."/>
        </authorList>
    </citation>
    <scope>NUCLEOTIDE SEQUENCE [LARGE SCALE GENOMIC DNA]</scope>
    <source>
        <strain evidence="7">SpSt-456</strain>
    </source>
</reference>
<keyword evidence="1" id="KW-0436">Ligase</keyword>
<sequence>MEAFLNPKSVLLVGVTRRTGVGAYNNLEVMRRYGYRGPVYVVHPSETEIFGHPTYRSVAEVPQVPDLAVVSVGRDRVVPVVEDCVRKGIRNIVVISQGFADADAEGRALQDTLVSLCRDKGVRVLGPNTMGILNAFDGFSTAFIDIARDPAPPPLTLVAQSGVLQVGIESFTGRLGKAIDIGNGCDIHFVDALRYCADDPKTEIIVLHMEGMRDGRTFLEVAASIASRKPIVVLKTGRSRAGARAALSHTGSMVGEDAVFDAAFQKAGLIRVRTMAELRAVCKAFLHFRPMVGPNLAVLTATGACGIMTADACEDFGLQLAPFPETARSLLENPKIAWHHLGNPVDLWPLGMVGGSFPEVLEKAAEALLASEDTHAVLAIFPRMASPLHDNLRYEALLRRVQEKNGSRKPIACWVYGDGAREEAERLDRVPGVACFAGIDEAVMGLAATYRFHRLRQRAVSKTLAVPAQVGEKIQAQEGVLLGEAAMEWLRRYGIPTAPSMVTDEPEAAVGWAHQTGFPVVLKVVSPQWVHKSDAGGVVTGLDDPDAVRGAFNDLMQRFRAACPNGELTGIQVQKQMSGWEMLFGIKREPQFGPVVVAGMGGIYAEVFQDVRRALAPVSFEEAMDLITSLRLYPLLRGARGQPPAHLESLAAALVGLSKLAWDHPEVAELDINPVFAFAEGCCAVDCRIILG</sequence>
<proteinExistence type="inferred from homology"/>
<dbReference type="Pfam" id="PF13549">
    <property type="entry name" value="ATP-grasp_5"/>
    <property type="match status" value="1"/>
</dbReference>
<dbReference type="EMBL" id="DSTK01000027">
    <property type="protein sequence ID" value="HFK97502.1"/>
    <property type="molecule type" value="Genomic_DNA"/>
</dbReference>
<evidence type="ECO:0000256" key="3">
    <source>
        <dbReference type="ARBA" id="ARBA00022840"/>
    </source>
</evidence>
<comment type="similarity">
    <text evidence="4">In the N-terminal section; belongs to the acetate CoA ligase alpha subunit family.</text>
</comment>
<dbReference type="Pfam" id="PF13380">
    <property type="entry name" value="CoA_binding_2"/>
    <property type="match status" value="1"/>
</dbReference>
<evidence type="ECO:0000256" key="1">
    <source>
        <dbReference type="ARBA" id="ARBA00022598"/>
    </source>
</evidence>
<evidence type="ECO:0000256" key="2">
    <source>
        <dbReference type="ARBA" id="ARBA00022741"/>
    </source>
</evidence>
<dbReference type="SUPFAM" id="SSF56059">
    <property type="entry name" value="Glutathione synthetase ATP-binding domain-like"/>
    <property type="match status" value="1"/>
</dbReference>
<dbReference type="InterPro" id="IPR016102">
    <property type="entry name" value="Succinyl-CoA_synth-like"/>
</dbReference>
<dbReference type="AlphaFoldDB" id="A0A831ZYP6"/>
<dbReference type="PANTHER" id="PTHR43334">
    <property type="entry name" value="ACETATE--COA LIGASE [ADP-FORMING]"/>
    <property type="match status" value="1"/>
</dbReference>
<dbReference type="Gene3D" id="3.30.1490.20">
    <property type="entry name" value="ATP-grasp fold, A domain"/>
    <property type="match status" value="1"/>
</dbReference>
<organism evidence="7">
    <name type="scientific">Desulfacinum infernum</name>
    <dbReference type="NCBI Taxonomy" id="35837"/>
    <lineage>
        <taxon>Bacteria</taxon>
        <taxon>Pseudomonadati</taxon>
        <taxon>Thermodesulfobacteriota</taxon>
        <taxon>Syntrophobacteria</taxon>
        <taxon>Syntrophobacterales</taxon>
        <taxon>Syntrophobacteraceae</taxon>
        <taxon>Desulfacinum</taxon>
    </lineage>
</organism>
<comment type="caution">
    <text evidence="7">The sequence shown here is derived from an EMBL/GenBank/DDBJ whole genome shotgun (WGS) entry which is preliminary data.</text>
</comment>
<dbReference type="InterPro" id="IPR032875">
    <property type="entry name" value="Succ_CoA_lig_flav_dom"/>
</dbReference>
<dbReference type="PANTHER" id="PTHR43334:SF1">
    <property type="entry name" value="3-HYDROXYPROPIONATE--COA LIGASE [ADP-FORMING]"/>
    <property type="match status" value="1"/>
</dbReference>
<dbReference type="Gene3D" id="3.40.50.720">
    <property type="entry name" value="NAD(P)-binding Rossmann-like Domain"/>
    <property type="match status" value="1"/>
</dbReference>
<dbReference type="InterPro" id="IPR036291">
    <property type="entry name" value="NAD(P)-bd_dom_sf"/>
</dbReference>
<dbReference type="GO" id="GO:0046872">
    <property type="term" value="F:metal ion binding"/>
    <property type="evidence" value="ECO:0007669"/>
    <property type="project" value="InterPro"/>
</dbReference>
<gene>
    <name evidence="7" type="ORF">ENS06_09305</name>
</gene>
<name>A0A831ZYP6_9BACT</name>
<dbReference type="SMART" id="SM00881">
    <property type="entry name" value="CoA_binding"/>
    <property type="match status" value="1"/>
</dbReference>
<protein>
    <submittedName>
        <fullName evidence="7">CoA-binding protein</fullName>
    </submittedName>
</protein>
<evidence type="ECO:0000313" key="7">
    <source>
        <dbReference type="EMBL" id="HFK97502.1"/>
    </source>
</evidence>
<dbReference type="InterPro" id="IPR003781">
    <property type="entry name" value="CoA-bd"/>
</dbReference>
<evidence type="ECO:0000256" key="4">
    <source>
        <dbReference type="ARBA" id="ARBA00060888"/>
    </source>
</evidence>
<dbReference type="FunFam" id="3.30.1490.20:FF:000020">
    <property type="entry name" value="Protein lysine acetyltransferase"/>
    <property type="match status" value="1"/>
</dbReference>
<keyword evidence="3 5" id="KW-0067">ATP-binding</keyword>
<dbReference type="SUPFAM" id="SSF52210">
    <property type="entry name" value="Succinyl-CoA synthetase domains"/>
    <property type="match status" value="2"/>
</dbReference>
<dbReference type="InterPro" id="IPR013815">
    <property type="entry name" value="ATP_grasp_subdomain_1"/>
</dbReference>
<dbReference type="PROSITE" id="PS50975">
    <property type="entry name" value="ATP_GRASP"/>
    <property type="match status" value="1"/>
</dbReference>
<dbReference type="Gene3D" id="3.30.470.20">
    <property type="entry name" value="ATP-grasp fold, B domain"/>
    <property type="match status" value="1"/>
</dbReference>
<evidence type="ECO:0000259" key="6">
    <source>
        <dbReference type="PROSITE" id="PS50975"/>
    </source>
</evidence>
<keyword evidence="2 5" id="KW-0547">Nucleotide-binding</keyword>
<dbReference type="GO" id="GO:0005524">
    <property type="term" value="F:ATP binding"/>
    <property type="evidence" value="ECO:0007669"/>
    <property type="project" value="UniProtKB-UniRule"/>
</dbReference>
<dbReference type="GO" id="GO:0016874">
    <property type="term" value="F:ligase activity"/>
    <property type="evidence" value="ECO:0007669"/>
    <property type="project" value="UniProtKB-KW"/>
</dbReference>
<dbReference type="InterPro" id="IPR011761">
    <property type="entry name" value="ATP-grasp"/>
</dbReference>
<evidence type="ECO:0000256" key="5">
    <source>
        <dbReference type="PROSITE-ProRule" id="PRU00409"/>
    </source>
</evidence>
<dbReference type="Pfam" id="PF13607">
    <property type="entry name" value="Succ_CoA_lig"/>
    <property type="match status" value="1"/>
</dbReference>
<dbReference type="Gene3D" id="3.40.50.261">
    <property type="entry name" value="Succinyl-CoA synthetase domains"/>
    <property type="match status" value="2"/>
</dbReference>